<keyword evidence="4" id="KW-1185">Reference proteome</keyword>
<dbReference type="CDD" id="cd00829">
    <property type="entry name" value="SCP-x_thiolase"/>
    <property type="match status" value="1"/>
</dbReference>
<feature type="domain" description="Thiolase N-terminal" evidence="1">
    <location>
        <begin position="10"/>
        <end position="223"/>
    </location>
</feature>
<reference evidence="3" key="1">
    <citation type="submission" date="2023-01" db="EMBL/GenBank/DDBJ databases">
        <title>The diversity of Class Acidimicrobiia in South China Sea sediment environments and the proposal of Iamia marina sp. nov., a novel species of the genus Iamia.</title>
        <authorList>
            <person name="He Y."/>
            <person name="Tian X."/>
        </authorList>
    </citation>
    <scope>NUCLEOTIDE SEQUENCE</scope>
    <source>
        <strain evidence="3">DSM 19957</strain>
    </source>
</reference>
<evidence type="ECO:0000313" key="4">
    <source>
        <dbReference type="Proteomes" id="UP001216390"/>
    </source>
</evidence>
<dbReference type="Gene3D" id="3.40.47.10">
    <property type="match status" value="1"/>
</dbReference>
<dbReference type="GO" id="GO:0016747">
    <property type="term" value="F:acyltransferase activity, transferring groups other than amino-acyl groups"/>
    <property type="evidence" value="ECO:0007669"/>
    <property type="project" value="InterPro"/>
</dbReference>
<dbReference type="InterPro" id="IPR016039">
    <property type="entry name" value="Thiolase-like"/>
</dbReference>
<dbReference type="Pfam" id="PF22691">
    <property type="entry name" value="Thiolase_C_1"/>
    <property type="match status" value="1"/>
</dbReference>
<dbReference type="Pfam" id="PF00108">
    <property type="entry name" value="Thiolase_N"/>
    <property type="match status" value="1"/>
</dbReference>
<dbReference type="PANTHER" id="PTHR42870:SF6">
    <property type="entry name" value="ACETYL-COA C-ACYLTRANSFERASE"/>
    <property type="match status" value="1"/>
</dbReference>
<dbReference type="EMBL" id="CP116942">
    <property type="protein sequence ID" value="WCO66064.1"/>
    <property type="molecule type" value="Genomic_DNA"/>
</dbReference>
<feature type="domain" description="Thiolase C-terminal" evidence="2">
    <location>
        <begin position="255"/>
        <end position="384"/>
    </location>
</feature>
<accession>A0AAE9Y4D4</accession>
<dbReference type="KEGG" id="ima:PO878_16310"/>
<dbReference type="PANTHER" id="PTHR42870">
    <property type="entry name" value="ACETYL-COA C-ACETYLTRANSFERASE"/>
    <property type="match status" value="1"/>
</dbReference>
<proteinExistence type="predicted"/>
<evidence type="ECO:0000313" key="3">
    <source>
        <dbReference type="EMBL" id="WCO66064.1"/>
    </source>
</evidence>
<dbReference type="Proteomes" id="UP001216390">
    <property type="component" value="Chromosome"/>
</dbReference>
<gene>
    <name evidence="3" type="ORF">PO878_16310</name>
</gene>
<protein>
    <submittedName>
        <fullName evidence="3">Acetyl-CoA acetyltransferase</fullName>
    </submittedName>
</protein>
<dbReference type="InterPro" id="IPR002155">
    <property type="entry name" value="Thiolase"/>
</dbReference>
<evidence type="ECO:0000259" key="1">
    <source>
        <dbReference type="Pfam" id="PF00108"/>
    </source>
</evidence>
<sequence>MGSHGIRDRVAIVGMGCTPFAEHFDKGLDDLMVEATTEALDGAGITRADADAWWVGTAQSGMSGIMLAKALQLEGAPVTRVENMCATGSEALRAASYAVASGAYDLAVAVGVEKVKDSGYQGLNAFPIPTDGTNRTLTAAAMFSMVLPAYAERYGVDPDQLRRVAARIASKNHANGAKNPKAQFRREMSVDAICDMPAVAGQLGVFDCAGVADGAAAAVVCRAEDAHRYTDSPLFVKALSLVAGNGSGLIDPSYDYTTFPEIEAAGADAYAQAGITDPRGELALAEVHDCFTPTELVLMEDLGFSARGEAWTDCEKGTFDLDGELPVNPDGGLKSFGHPVGASGLRMMYEAWLQLRREAPAERQVATVDAGRTLALTHNLGGYPGEMVSFVGIVGTEPSA</sequence>
<organism evidence="3 4">
    <name type="scientific">Iamia majanohamensis</name>
    <dbReference type="NCBI Taxonomy" id="467976"/>
    <lineage>
        <taxon>Bacteria</taxon>
        <taxon>Bacillati</taxon>
        <taxon>Actinomycetota</taxon>
        <taxon>Acidimicrobiia</taxon>
        <taxon>Acidimicrobiales</taxon>
        <taxon>Iamiaceae</taxon>
        <taxon>Iamia</taxon>
    </lineage>
</organism>
<dbReference type="SUPFAM" id="SSF53901">
    <property type="entry name" value="Thiolase-like"/>
    <property type="match status" value="1"/>
</dbReference>
<dbReference type="InterPro" id="IPR055140">
    <property type="entry name" value="Thiolase_C_2"/>
</dbReference>
<dbReference type="PIRSF" id="PIRSF000429">
    <property type="entry name" value="Ac-CoA_Ac_transf"/>
    <property type="match status" value="1"/>
</dbReference>
<dbReference type="AlphaFoldDB" id="A0AAE9Y4D4"/>
<dbReference type="NCBIfam" id="NF004810">
    <property type="entry name" value="PRK06157.1"/>
    <property type="match status" value="1"/>
</dbReference>
<dbReference type="InterPro" id="IPR020616">
    <property type="entry name" value="Thiolase_N"/>
</dbReference>
<evidence type="ECO:0000259" key="2">
    <source>
        <dbReference type="Pfam" id="PF22691"/>
    </source>
</evidence>
<dbReference type="RefSeq" id="WP_272735590.1">
    <property type="nucleotide sequence ID" value="NZ_CP116942.1"/>
</dbReference>
<name>A0AAE9Y4D4_9ACTN</name>